<evidence type="ECO:0000256" key="2">
    <source>
        <dbReference type="ARBA" id="ARBA00022679"/>
    </source>
</evidence>
<dbReference type="Gene3D" id="3.40.50.150">
    <property type="entry name" value="Vaccinia Virus protein VP39"/>
    <property type="match status" value="1"/>
</dbReference>
<protein>
    <submittedName>
        <fullName evidence="4">O-methyltransferase</fullName>
        <ecNumber evidence="4">2.1.1.-</ecNumber>
    </submittedName>
</protein>
<dbReference type="GO" id="GO:0008168">
    <property type="term" value="F:methyltransferase activity"/>
    <property type="evidence" value="ECO:0007669"/>
    <property type="project" value="UniProtKB-KW"/>
</dbReference>
<dbReference type="InterPro" id="IPR002935">
    <property type="entry name" value="SAM_O-MeTrfase"/>
</dbReference>
<dbReference type="InterPro" id="IPR029063">
    <property type="entry name" value="SAM-dependent_MTases_sf"/>
</dbReference>
<dbReference type="PROSITE" id="PS51682">
    <property type="entry name" value="SAM_OMT_I"/>
    <property type="match status" value="1"/>
</dbReference>
<evidence type="ECO:0000256" key="1">
    <source>
        <dbReference type="ARBA" id="ARBA00022603"/>
    </source>
</evidence>
<organism evidence="4 5">
    <name type="scientific">Saliphagus infecundisoli</name>
    <dbReference type="NCBI Taxonomy" id="1849069"/>
    <lineage>
        <taxon>Archaea</taxon>
        <taxon>Methanobacteriati</taxon>
        <taxon>Methanobacteriota</taxon>
        <taxon>Stenosarchaea group</taxon>
        <taxon>Halobacteria</taxon>
        <taxon>Halobacteriales</taxon>
        <taxon>Natrialbaceae</taxon>
        <taxon>Saliphagus</taxon>
    </lineage>
</organism>
<dbReference type="AlphaFoldDB" id="A0ABD5QKM4"/>
<dbReference type="PANTHER" id="PTHR43167:SF1">
    <property type="entry name" value="PUTATIVE (AFU_ORTHOLOGUE AFUA_6G01830)-RELATED"/>
    <property type="match status" value="1"/>
</dbReference>
<accession>A0ABD5QKM4</accession>
<proteinExistence type="predicted"/>
<evidence type="ECO:0000313" key="4">
    <source>
        <dbReference type="EMBL" id="MFC4990044.1"/>
    </source>
</evidence>
<dbReference type="Pfam" id="PF01596">
    <property type="entry name" value="Methyltransf_3"/>
    <property type="match status" value="1"/>
</dbReference>
<dbReference type="EMBL" id="JBHSJG010000059">
    <property type="protein sequence ID" value="MFC4990044.1"/>
    <property type="molecule type" value="Genomic_DNA"/>
</dbReference>
<keyword evidence="2 4" id="KW-0808">Transferase</keyword>
<evidence type="ECO:0000313" key="5">
    <source>
        <dbReference type="Proteomes" id="UP001595925"/>
    </source>
</evidence>
<dbReference type="CDD" id="cd02440">
    <property type="entry name" value="AdoMet_MTases"/>
    <property type="match status" value="1"/>
</dbReference>
<evidence type="ECO:0000256" key="3">
    <source>
        <dbReference type="ARBA" id="ARBA00022691"/>
    </source>
</evidence>
<comment type="caution">
    <text evidence="4">The sequence shown here is derived from an EMBL/GenBank/DDBJ whole genome shotgun (WGS) entry which is preliminary data.</text>
</comment>
<keyword evidence="1 4" id="KW-0489">Methyltransferase</keyword>
<sequence length="222" mass="24318">MSMLHTVDVDGLLTLMNPADDPILERMEDQANREGFPTVGHEVGAFFRLCARLMDAESVFEFGSGFGYSAYWMAPAIGPAGQIVLTEVDEDELDQARAYFEQGGYADRAVFERGDALEVIDRYDGPFDLVHLDHENERYLDGFETVREKVSQGGVIVADNVLHSGEAMSPADLRAVLDGARTPDEGSSLAGIAEYYTHVTNDPEFETSVIPVGEGIFASVRT</sequence>
<keyword evidence="5" id="KW-1185">Reference proteome</keyword>
<dbReference type="Proteomes" id="UP001595925">
    <property type="component" value="Unassembled WGS sequence"/>
</dbReference>
<gene>
    <name evidence="4" type="ORF">ACFPFO_20220</name>
</gene>
<name>A0ABD5QKM4_9EURY</name>
<reference evidence="4 5" key="1">
    <citation type="journal article" date="2019" name="Int. J. Syst. Evol. Microbiol.">
        <title>The Global Catalogue of Microorganisms (GCM) 10K type strain sequencing project: providing services to taxonomists for standard genome sequencing and annotation.</title>
        <authorList>
            <consortium name="The Broad Institute Genomics Platform"/>
            <consortium name="The Broad Institute Genome Sequencing Center for Infectious Disease"/>
            <person name="Wu L."/>
            <person name="Ma J."/>
        </authorList>
    </citation>
    <scope>NUCLEOTIDE SEQUENCE [LARGE SCALE GENOMIC DNA]</scope>
    <source>
        <strain evidence="4 5">CGMCC 1.15824</strain>
    </source>
</reference>
<dbReference type="SUPFAM" id="SSF53335">
    <property type="entry name" value="S-adenosyl-L-methionine-dependent methyltransferases"/>
    <property type="match status" value="1"/>
</dbReference>
<dbReference type="EC" id="2.1.1.-" evidence="4"/>
<dbReference type="RefSeq" id="WP_380683957.1">
    <property type="nucleotide sequence ID" value="NZ_JAIVEF010000032.1"/>
</dbReference>
<keyword evidence="3" id="KW-0949">S-adenosyl-L-methionine</keyword>
<dbReference type="PANTHER" id="PTHR43167">
    <property type="entry name" value="PUTATIVE (AFU_ORTHOLOGUE AFUA_6G01830)-RELATED"/>
    <property type="match status" value="1"/>
</dbReference>
<dbReference type="GO" id="GO:0032259">
    <property type="term" value="P:methylation"/>
    <property type="evidence" value="ECO:0007669"/>
    <property type="project" value="UniProtKB-KW"/>
</dbReference>